<proteinExistence type="inferred from homology"/>
<comment type="caution">
    <text evidence="16">The sequence shown here is derived from an EMBL/GenBank/DDBJ whole genome shotgun (WGS) entry which is preliminary data.</text>
</comment>
<dbReference type="SUPFAM" id="SSF55729">
    <property type="entry name" value="Acyl-CoA N-acyltransferases (Nat)"/>
    <property type="match status" value="1"/>
</dbReference>
<comment type="function">
    <text evidence="8 15">Functions in the N-end rule pathway of protein degradation where it conjugates Leu, Phe and, less efficiently, Met from aminoacyl-tRNAs to the N-termini of proteins containing an N-terminal arginine or lysine.</text>
</comment>
<evidence type="ECO:0000256" key="5">
    <source>
        <dbReference type="ARBA" id="ARBA00050607"/>
    </source>
</evidence>
<accession>A0A2T3KYR5</accession>
<organism evidence="16 17">
    <name type="scientific">Photobacterium leiognathi subsp. mandapamensis</name>
    <name type="common">Photobacterium mandapamensis</name>
    <dbReference type="NCBI Taxonomy" id="48408"/>
    <lineage>
        <taxon>Bacteria</taxon>
        <taxon>Pseudomonadati</taxon>
        <taxon>Pseudomonadota</taxon>
        <taxon>Gammaproteobacteria</taxon>
        <taxon>Vibrionales</taxon>
        <taxon>Vibrionaceae</taxon>
        <taxon>Photobacterium</taxon>
    </lineage>
</organism>
<evidence type="ECO:0000256" key="14">
    <source>
        <dbReference type="ARBA" id="ARBA00083640"/>
    </source>
</evidence>
<name>A0A2T3KYR5_PHOLD</name>
<comment type="catalytic activity">
    <reaction evidence="6 15">
        <text>N-terminal L-arginyl-[protein] + L-leucyl-tRNA(Leu) = N-terminal L-leucyl-L-arginyl-[protein] + tRNA(Leu) + H(+)</text>
        <dbReference type="Rhea" id="RHEA:50416"/>
        <dbReference type="Rhea" id="RHEA-COMP:9613"/>
        <dbReference type="Rhea" id="RHEA-COMP:9622"/>
        <dbReference type="Rhea" id="RHEA-COMP:12672"/>
        <dbReference type="Rhea" id="RHEA-COMP:12673"/>
        <dbReference type="ChEBI" id="CHEBI:15378"/>
        <dbReference type="ChEBI" id="CHEBI:64719"/>
        <dbReference type="ChEBI" id="CHEBI:78442"/>
        <dbReference type="ChEBI" id="CHEBI:78494"/>
        <dbReference type="ChEBI" id="CHEBI:133044"/>
        <dbReference type="EC" id="2.3.2.6"/>
    </reaction>
</comment>
<dbReference type="GO" id="GO:0008914">
    <property type="term" value="F:leucyl-tRNA--protein transferase activity"/>
    <property type="evidence" value="ECO:0007669"/>
    <property type="project" value="UniProtKB-UniRule"/>
</dbReference>
<evidence type="ECO:0000256" key="15">
    <source>
        <dbReference type="HAMAP-Rule" id="MF_00688"/>
    </source>
</evidence>
<comment type="catalytic activity">
    <reaction evidence="7 15">
        <text>N-terminal L-lysyl-[protein] + L-leucyl-tRNA(Leu) = N-terminal L-leucyl-L-lysyl-[protein] + tRNA(Leu) + H(+)</text>
        <dbReference type="Rhea" id="RHEA:12340"/>
        <dbReference type="Rhea" id="RHEA-COMP:9613"/>
        <dbReference type="Rhea" id="RHEA-COMP:9622"/>
        <dbReference type="Rhea" id="RHEA-COMP:12670"/>
        <dbReference type="Rhea" id="RHEA-COMP:12671"/>
        <dbReference type="ChEBI" id="CHEBI:15378"/>
        <dbReference type="ChEBI" id="CHEBI:65249"/>
        <dbReference type="ChEBI" id="CHEBI:78442"/>
        <dbReference type="ChEBI" id="CHEBI:78494"/>
        <dbReference type="ChEBI" id="CHEBI:133043"/>
        <dbReference type="EC" id="2.3.2.6"/>
    </reaction>
</comment>
<dbReference type="EC" id="2.3.2.6" evidence="10 15"/>
<dbReference type="GO" id="GO:0030163">
    <property type="term" value="P:protein catabolic process"/>
    <property type="evidence" value="ECO:0007669"/>
    <property type="project" value="UniProtKB-UniRule"/>
</dbReference>
<dbReference type="PANTHER" id="PTHR30098:SF2">
    <property type="entry name" value="LEUCYL_PHENYLALANYL-TRNA--PROTEIN TRANSFERASE"/>
    <property type="match status" value="1"/>
</dbReference>
<keyword evidence="3 15" id="KW-0808">Transferase</keyword>
<dbReference type="InterPro" id="IPR042203">
    <property type="entry name" value="Leu/Phe-tRNA_Trfase_C"/>
</dbReference>
<dbReference type="InterPro" id="IPR016181">
    <property type="entry name" value="Acyl_CoA_acyltransferase"/>
</dbReference>
<dbReference type="FunFam" id="3.40.630.70:FF:000001">
    <property type="entry name" value="Leucyl/phenylalanyl-tRNA--protein transferase"/>
    <property type="match status" value="1"/>
</dbReference>
<evidence type="ECO:0000256" key="7">
    <source>
        <dbReference type="ARBA" id="ARBA00051538"/>
    </source>
</evidence>
<evidence type="ECO:0000256" key="2">
    <source>
        <dbReference type="ARBA" id="ARBA00022490"/>
    </source>
</evidence>
<comment type="catalytic activity">
    <reaction evidence="5 15">
        <text>L-phenylalanyl-tRNA(Phe) + an N-terminal L-alpha-aminoacyl-[protein] = an N-terminal L-phenylalanyl-L-alpha-aminoacyl-[protein] + tRNA(Phe)</text>
        <dbReference type="Rhea" id="RHEA:43632"/>
        <dbReference type="Rhea" id="RHEA-COMP:9668"/>
        <dbReference type="Rhea" id="RHEA-COMP:9699"/>
        <dbReference type="Rhea" id="RHEA-COMP:10636"/>
        <dbReference type="Rhea" id="RHEA-COMP:10637"/>
        <dbReference type="ChEBI" id="CHEBI:78442"/>
        <dbReference type="ChEBI" id="CHEBI:78531"/>
        <dbReference type="ChEBI" id="CHEBI:78597"/>
        <dbReference type="ChEBI" id="CHEBI:83561"/>
        <dbReference type="EC" id="2.3.2.6"/>
    </reaction>
</comment>
<dbReference type="PANTHER" id="PTHR30098">
    <property type="entry name" value="LEUCYL/PHENYLALANYL-TRNA--PROTEIN TRANSFERASE"/>
    <property type="match status" value="1"/>
</dbReference>
<protein>
    <recommendedName>
        <fullName evidence="11 15">Leucyl/phenylalanyl-tRNA--protein transferase</fullName>
        <ecNumber evidence="10 15">2.3.2.6</ecNumber>
    </recommendedName>
    <alternativeName>
        <fullName evidence="12 15">L/F-transferase</fullName>
    </alternativeName>
    <alternativeName>
        <fullName evidence="13 15">Leucyltransferase</fullName>
    </alternativeName>
    <alternativeName>
        <fullName evidence="14 15">Phenyalanyltransferase</fullName>
    </alternativeName>
</protein>
<evidence type="ECO:0000256" key="11">
    <source>
        <dbReference type="ARBA" id="ARBA00074372"/>
    </source>
</evidence>
<evidence type="ECO:0000256" key="10">
    <source>
        <dbReference type="ARBA" id="ARBA00066767"/>
    </source>
</evidence>
<dbReference type="InterPro" id="IPR042221">
    <property type="entry name" value="Leu/Phe-tRNA_Trfase_N"/>
</dbReference>
<dbReference type="Gene3D" id="3.40.630.70">
    <property type="entry name" value="Leucyl/phenylalanyl-tRNA-protein transferase, C-terminal domain"/>
    <property type="match status" value="1"/>
</dbReference>
<dbReference type="Pfam" id="PF03588">
    <property type="entry name" value="Leu_Phe_trans"/>
    <property type="match status" value="1"/>
</dbReference>
<evidence type="ECO:0000256" key="4">
    <source>
        <dbReference type="ARBA" id="ARBA00023315"/>
    </source>
</evidence>
<dbReference type="GO" id="GO:0005737">
    <property type="term" value="C:cytoplasm"/>
    <property type="evidence" value="ECO:0007669"/>
    <property type="project" value="UniProtKB-SubCell"/>
</dbReference>
<sequence>MTIYLPEIDTDSYQFPHPSNALEEPNGLLAMGGDLSPLRLHNAYREGIFPWFSEGDPLLWWSPTPRGIFDPSTFRPSRSLRKFFRKSGYKITINKACHDVIRHCASCRAPEQTWITKEMIAAYQTLHDLGFCHSIEVWADDKLVGGVYGVEVGTIFCGESMFSLADNASKIALWQFCRYFTEQGGTLLDCQMMNPHLESLGAKTLERNAFLQHLYQQRDIALASHTYKSQPLPVAQA</sequence>
<evidence type="ECO:0000256" key="3">
    <source>
        <dbReference type="ARBA" id="ARBA00022679"/>
    </source>
</evidence>
<comment type="similarity">
    <text evidence="9 15">Belongs to the L/F-transferase family.</text>
</comment>
<dbReference type="EMBL" id="PYNS01000002">
    <property type="protein sequence ID" value="PSV12953.1"/>
    <property type="molecule type" value="Genomic_DNA"/>
</dbReference>
<dbReference type="HAMAP" id="MF_00688">
    <property type="entry name" value="Leu_Phe_trans"/>
    <property type="match status" value="1"/>
</dbReference>
<dbReference type="NCBIfam" id="TIGR00667">
    <property type="entry name" value="aat"/>
    <property type="match status" value="1"/>
</dbReference>
<dbReference type="FunFam" id="3.30.70.3550:FF:000001">
    <property type="entry name" value="Leucyl/phenylalanyl-tRNA--protein transferase"/>
    <property type="match status" value="1"/>
</dbReference>
<dbReference type="Proteomes" id="UP000240530">
    <property type="component" value="Unassembled WGS sequence"/>
</dbReference>
<reference evidence="16 17" key="1">
    <citation type="submission" date="2018-03" db="EMBL/GenBank/DDBJ databases">
        <title>Whole genome sequencing of Histamine producing bacteria.</title>
        <authorList>
            <person name="Butler K."/>
        </authorList>
    </citation>
    <scope>NUCLEOTIDE SEQUENCE [LARGE SCALE GENOMIC DNA]</scope>
    <source>
        <strain evidence="16 17">Res.4.1</strain>
    </source>
</reference>
<evidence type="ECO:0000256" key="6">
    <source>
        <dbReference type="ARBA" id="ARBA00050652"/>
    </source>
</evidence>
<evidence type="ECO:0000256" key="12">
    <source>
        <dbReference type="ARBA" id="ARBA00077136"/>
    </source>
</evidence>
<evidence type="ECO:0000256" key="13">
    <source>
        <dbReference type="ARBA" id="ARBA00077165"/>
    </source>
</evidence>
<gene>
    <name evidence="15" type="primary">aat</name>
    <name evidence="16" type="ORF">C0W93_04350</name>
</gene>
<evidence type="ECO:0000256" key="9">
    <source>
        <dbReference type="ARBA" id="ARBA00061535"/>
    </source>
</evidence>
<evidence type="ECO:0000256" key="8">
    <source>
        <dbReference type="ARBA" id="ARBA00054043"/>
    </source>
</evidence>
<evidence type="ECO:0000313" key="17">
    <source>
        <dbReference type="Proteomes" id="UP000240530"/>
    </source>
</evidence>
<keyword evidence="4 15" id="KW-0012">Acyltransferase</keyword>
<comment type="subcellular location">
    <subcellularLocation>
        <location evidence="1 15">Cytoplasm</location>
    </subcellularLocation>
</comment>
<dbReference type="Gene3D" id="3.30.70.3550">
    <property type="entry name" value="Leucyl/phenylalanyl-tRNA-protein transferase, N-terminal domain"/>
    <property type="match status" value="1"/>
</dbReference>
<evidence type="ECO:0000256" key="1">
    <source>
        <dbReference type="ARBA" id="ARBA00004496"/>
    </source>
</evidence>
<dbReference type="InterPro" id="IPR004616">
    <property type="entry name" value="Leu/Phe-tRNA_Trfase"/>
</dbReference>
<dbReference type="RefSeq" id="WP_107184378.1">
    <property type="nucleotide sequence ID" value="NZ_JAWQGC010000003.1"/>
</dbReference>
<evidence type="ECO:0000313" key="16">
    <source>
        <dbReference type="EMBL" id="PSV12953.1"/>
    </source>
</evidence>
<keyword evidence="2 15" id="KW-0963">Cytoplasm</keyword>
<dbReference type="AlphaFoldDB" id="A0A2T3KYR5"/>